<dbReference type="InterPro" id="IPR003591">
    <property type="entry name" value="Leu-rich_rpt_typical-subtyp"/>
</dbReference>
<evidence type="ECO:0000256" key="4">
    <source>
        <dbReference type="SAM" id="SignalP"/>
    </source>
</evidence>
<reference evidence="5 6" key="1">
    <citation type="journal article" date="2010" name="Science">
        <title>Genomic comparison of the ants Camponotus floridanus and Harpegnathos saltator.</title>
        <authorList>
            <person name="Bonasio R."/>
            <person name="Zhang G."/>
            <person name="Ye C."/>
            <person name="Mutti N.S."/>
            <person name="Fang X."/>
            <person name="Qin N."/>
            <person name="Donahue G."/>
            <person name="Yang P."/>
            <person name="Li Q."/>
            <person name="Li C."/>
            <person name="Zhang P."/>
            <person name="Huang Z."/>
            <person name="Berger S.L."/>
            <person name="Reinberg D."/>
            <person name="Wang J."/>
            <person name="Liebig J."/>
        </authorList>
    </citation>
    <scope>NUCLEOTIDE SEQUENCE [LARGE SCALE GENOMIC DNA]</scope>
    <source>
        <strain evidence="6">C129</strain>
    </source>
</reference>
<accession>E2AEB5</accession>
<dbReference type="PANTHER" id="PTHR24367">
    <property type="entry name" value="LEUCINE-RICH REPEAT-CONTAINING PROTEIN"/>
    <property type="match status" value="1"/>
</dbReference>
<organism evidence="6">
    <name type="scientific">Camponotus floridanus</name>
    <name type="common">Florida carpenter ant</name>
    <dbReference type="NCBI Taxonomy" id="104421"/>
    <lineage>
        <taxon>Eukaryota</taxon>
        <taxon>Metazoa</taxon>
        <taxon>Ecdysozoa</taxon>
        <taxon>Arthropoda</taxon>
        <taxon>Hexapoda</taxon>
        <taxon>Insecta</taxon>
        <taxon>Pterygota</taxon>
        <taxon>Neoptera</taxon>
        <taxon>Endopterygota</taxon>
        <taxon>Hymenoptera</taxon>
        <taxon>Apocrita</taxon>
        <taxon>Aculeata</taxon>
        <taxon>Formicoidea</taxon>
        <taxon>Formicidae</taxon>
        <taxon>Formicinae</taxon>
        <taxon>Camponotus</taxon>
    </lineage>
</organism>
<dbReference type="InterPro" id="IPR032675">
    <property type="entry name" value="LRR_dom_sf"/>
</dbReference>
<keyword evidence="3" id="KW-0472">Membrane</keyword>
<dbReference type="SMART" id="SM00369">
    <property type="entry name" value="LRR_TYP"/>
    <property type="match status" value="4"/>
</dbReference>
<name>E2AEB5_CAMFO</name>
<dbReference type="PROSITE" id="PS51450">
    <property type="entry name" value="LRR"/>
    <property type="match status" value="1"/>
</dbReference>
<protein>
    <submittedName>
        <fullName evidence="5">Chondroadherin</fullName>
    </submittedName>
</protein>
<gene>
    <name evidence="5" type="ORF">EAG_13259</name>
</gene>
<evidence type="ECO:0000256" key="1">
    <source>
        <dbReference type="ARBA" id="ARBA00022614"/>
    </source>
</evidence>
<dbReference type="OrthoDB" id="6363818at2759"/>
<keyword evidence="2" id="KW-0677">Repeat</keyword>
<dbReference type="Gene3D" id="3.80.10.10">
    <property type="entry name" value="Ribonuclease Inhibitor"/>
    <property type="match status" value="1"/>
</dbReference>
<keyword evidence="4" id="KW-0732">Signal</keyword>
<evidence type="ECO:0000313" key="6">
    <source>
        <dbReference type="Proteomes" id="UP000000311"/>
    </source>
</evidence>
<dbReference type="InterPro" id="IPR051295">
    <property type="entry name" value="LGI_related"/>
</dbReference>
<keyword evidence="3" id="KW-1133">Transmembrane helix</keyword>
<evidence type="ECO:0000313" key="5">
    <source>
        <dbReference type="EMBL" id="EFN68348.1"/>
    </source>
</evidence>
<keyword evidence="3" id="KW-0812">Transmembrane</keyword>
<dbReference type="Pfam" id="PF13306">
    <property type="entry name" value="LRR_5"/>
    <property type="match status" value="1"/>
</dbReference>
<dbReference type="PANTHER" id="PTHR24367:SF318">
    <property type="entry name" value="LEUCINE-RICH GLIOMA-INACTIVATED PROTEIN 1-LIKE"/>
    <property type="match status" value="1"/>
</dbReference>
<dbReference type="Proteomes" id="UP000000311">
    <property type="component" value="Unassembled WGS sequence"/>
</dbReference>
<proteinExistence type="predicted"/>
<dbReference type="SUPFAM" id="SSF52058">
    <property type="entry name" value="L domain-like"/>
    <property type="match status" value="1"/>
</dbReference>
<feature type="transmembrane region" description="Helical" evidence="3">
    <location>
        <begin position="385"/>
        <end position="408"/>
    </location>
</feature>
<evidence type="ECO:0000256" key="2">
    <source>
        <dbReference type="ARBA" id="ARBA00022737"/>
    </source>
</evidence>
<sequence length="409" mass="45946">MCLTNLVNPMNLCIYYLLCIAAVNLTFTSDLEITTTKSWDCPLECICLSRKQVLCNTGGLEDIPTQQLPETVEELSLTKNDFPVIKGDTFAGLRSLRKLILDGNNISSIRPFAFRGLNRLRELSIQHTPLPCIERFSFAALQNVSVLLLANNKIRFVEGYSFAGASNVNLILLSNNPLHTIRSHAFAGLTNVNNLIFPSGIRVIEKNAFDGLQYVGQLKLSYMDLAGLQPNTFYGLSYVHSIYIQESDLGTVQKDAFAGLTHVNYLNILNNKVDLIQRLHLRYENYIEMLRFHGNHVLEAPRHARDVVLEVTTISAIDNHFPCDCQAHNVLESDFARGDSVEFQRRNYCISPFEYNGKPMNVVDFELVARCHDNVIQDNLGSGEIGLSSLCISGFTLLIAFLFSMNLLR</sequence>
<dbReference type="OMA" id="TKNNFPV"/>
<dbReference type="STRING" id="104421.E2AEB5"/>
<feature type="chain" id="PRO_5003156691" evidence="4">
    <location>
        <begin position="29"/>
        <end position="409"/>
    </location>
</feature>
<dbReference type="AlphaFoldDB" id="E2AEB5"/>
<dbReference type="InterPro" id="IPR026906">
    <property type="entry name" value="LRR_5"/>
</dbReference>
<keyword evidence="1" id="KW-0433">Leucine-rich repeat</keyword>
<dbReference type="InterPro" id="IPR001611">
    <property type="entry name" value="Leu-rich_rpt"/>
</dbReference>
<dbReference type="EMBL" id="GL438827">
    <property type="protein sequence ID" value="EFN68348.1"/>
    <property type="molecule type" value="Genomic_DNA"/>
</dbReference>
<dbReference type="InParanoid" id="E2AEB5"/>
<keyword evidence="6" id="KW-1185">Reference proteome</keyword>
<feature type="signal peptide" evidence="4">
    <location>
        <begin position="1"/>
        <end position="28"/>
    </location>
</feature>
<evidence type="ECO:0000256" key="3">
    <source>
        <dbReference type="SAM" id="Phobius"/>
    </source>
</evidence>